<keyword evidence="3" id="KW-0648">Protein biosynthesis</keyword>
<protein>
    <submittedName>
        <fullName evidence="3">Transcription elongation factor spt5</fullName>
    </submittedName>
</protein>
<evidence type="ECO:0000313" key="3">
    <source>
        <dbReference type="EMBL" id="KAL0062499.1"/>
    </source>
</evidence>
<dbReference type="GO" id="GO:0003746">
    <property type="term" value="F:translation elongation factor activity"/>
    <property type="evidence" value="ECO:0007669"/>
    <property type="project" value="UniProtKB-KW"/>
</dbReference>
<feature type="region of interest" description="Disordered" evidence="2">
    <location>
        <begin position="52"/>
        <end position="104"/>
    </location>
</feature>
<gene>
    <name evidence="3" type="primary">SPT5_2</name>
    <name evidence="3" type="ORF">AAF712_010632</name>
</gene>
<dbReference type="EMBL" id="JBBXMP010000103">
    <property type="protein sequence ID" value="KAL0062499.1"/>
    <property type="molecule type" value="Genomic_DNA"/>
</dbReference>
<evidence type="ECO:0000256" key="1">
    <source>
        <dbReference type="SAM" id="Coils"/>
    </source>
</evidence>
<evidence type="ECO:0000313" key="4">
    <source>
        <dbReference type="Proteomes" id="UP001437256"/>
    </source>
</evidence>
<keyword evidence="4" id="KW-1185">Reference proteome</keyword>
<reference evidence="3 4" key="1">
    <citation type="submission" date="2024-05" db="EMBL/GenBank/DDBJ databases">
        <title>A draft genome resource for the thread blight pathogen Marasmius tenuissimus strain MS-2.</title>
        <authorList>
            <person name="Yulfo-Soto G.E."/>
            <person name="Baruah I.K."/>
            <person name="Amoako-Attah I."/>
            <person name="Bukari Y."/>
            <person name="Meinhardt L.W."/>
            <person name="Bailey B.A."/>
            <person name="Cohen S.P."/>
        </authorList>
    </citation>
    <scope>NUCLEOTIDE SEQUENCE [LARGE SCALE GENOMIC DNA]</scope>
    <source>
        <strain evidence="3 4">MS-2</strain>
    </source>
</reference>
<evidence type="ECO:0000256" key="2">
    <source>
        <dbReference type="SAM" id="MobiDB-lite"/>
    </source>
</evidence>
<keyword evidence="3" id="KW-0251">Elongation factor</keyword>
<name>A0ABR2ZNJ1_9AGAR</name>
<accession>A0ABR2ZNJ1</accession>
<organism evidence="3 4">
    <name type="scientific">Marasmius tenuissimus</name>
    <dbReference type="NCBI Taxonomy" id="585030"/>
    <lineage>
        <taxon>Eukaryota</taxon>
        <taxon>Fungi</taxon>
        <taxon>Dikarya</taxon>
        <taxon>Basidiomycota</taxon>
        <taxon>Agaricomycotina</taxon>
        <taxon>Agaricomycetes</taxon>
        <taxon>Agaricomycetidae</taxon>
        <taxon>Agaricales</taxon>
        <taxon>Marasmiineae</taxon>
        <taxon>Marasmiaceae</taxon>
        <taxon>Marasmius</taxon>
    </lineage>
</organism>
<sequence>MSLITLHSEQQTYGFASFHCKRCAIKKVKILRYLKYVGFALTASSQQIQKKNAQQRHKGAMLIAESDSGTSRLGEGSSRRRSDCRQGSYDGLKPSKPPTKQQKLPLQRILDRLEELKNDQNIITQTVDKLAEKVESVRQQSIAARVAAVEKSGTSRRRSRGATRHGGKFVIPKPITHRGDDRNDFLKLIRLFMNPRIGITQDNDIITLDLSRFPSRRDAKRFIDQKSKPPHDRLLICWESLRCPWNEVVSQHFLSAFTNQHPQTELRGERRKRKSSVKTAAINFSLKTKGVYEEGLDRNRVTSVNAQSHPDLRQRGQWALAMTIIERLGVPGMSSDESEDLEDVPERRYTVRARSWRSKRIQELLVRIDRELRKTKRSLYGNAPPGNAPRLRQRVRTPADSRRAAVALLPTNCYHKEWLRRLSTTARGQLCPGDRVELPDLE</sequence>
<proteinExistence type="predicted"/>
<feature type="coiled-coil region" evidence="1">
    <location>
        <begin position="106"/>
        <end position="133"/>
    </location>
</feature>
<dbReference type="Proteomes" id="UP001437256">
    <property type="component" value="Unassembled WGS sequence"/>
</dbReference>
<comment type="caution">
    <text evidence="3">The sequence shown here is derived from an EMBL/GenBank/DDBJ whole genome shotgun (WGS) entry which is preliminary data.</text>
</comment>
<keyword evidence="1" id="KW-0175">Coiled coil</keyword>